<dbReference type="GeneID" id="24920350"/>
<sequence>MECPLVQILVEVANIQMRSLKTEVEKGSIGIVLNYGLVGPKR</sequence>
<protein>
    <submittedName>
        <fullName evidence="1">Uncharacterized protein</fullName>
    </submittedName>
</protein>
<dbReference type="Proteomes" id="UP000008312">
    <property type="component" value="Unassembled WGS sequence"/>
</dbReference>
<dbReference type="OrthoDB" id="2785945at2759"/>
<evidence type="ECO:0000313" key="2">
    <source>
        <dbReference type="Proteomes" id="UP000008312"/>
    </source>
</evidence>
<proteinExistence type="predicted"/>
<keyword evidence="2" id="KW-1185">Reference proteome</keyword>
<reference evidence="1" key="1">
    <citation type="submission" date="2010-02" db="EMBL/GenBank/DDBJ databases">
        <title>Sequencing and annotation of the Blastocystis hominis genome.</title>
        <authorList>
            <person name="Wincker P."/>
        </authorList>
    </citation>
    <scope>NUCLEOTIDE SEQUENCE</scope>
    <source>
        <strain evidence="1">Singapore isolate B</strain>
    </source>
</reference>
<dbReference type="InParanoid" id="D8M5L7"/>
<name>D8M5L7_BLAHO</name>
<dbReference type="RefSeq" id="XP_012897404.1">
    <property type="nucleotide sequence ID" value="XM_013041950.1"/>
</dbReference>
<evidence type="ECO:0000313" key="1">
    <source>
        <dbReference type="EMBL" id="CBK23356.2"/>
    </source>
</evidence>
<organism evidence="1">
    <name type="scientific">Blastocystis hominis</name>
    <dbReference type="NCBI Taxonomy" id="12968"/>
    <lineage>
        <taxon>Eukaryota</taxon>
        <taxon>Sar</taxon>
        <taxon>Stramenopiles</taxon>
        <taxon>Bigyra</taxon>
        <taxon>Opalozoa</taxon>
        <taxon>Opalinata</taxon>
        <taxon>Blastocystidae</taxon>
        <taxon>Blastocystis</taxon>
    </lineage>
</organism>
<dbReference type="AlphaFoldDB" id="D8M5L7"/>
<gene>
    <name evidence="1" type="ORF">GSBLH_T00003242001</name>
</gene>
<accession>D8M5L7</accession>
<dbReference type="EMBL" id="FN668661">
    <property type="protein sequence ID" value="CBK23356.2"/>
    <property type="molecule type" value="Genomic_DNA"/>
</dbReference>